<evidence type="ECO:0000313" key="3">
    <source>
        <dbReference type="Proteomes" id="UP000647172"/>
    </source>
</evidence>
<keyword evidence="3" id="KW-1185">Reference proteome</keyword>
<feature type="region of interest" description="Disordered" evidence="1">
    <location>
        <begin position="1"/>
        <end position="50"/>
    </location>
</feature>
<dbReference type="Proteomes" id="UP000647172">
    <property type="component" value="Unassembled WGS sequence"/>
</dbReference>
<reference evidence="2" key="1">
    <citation type="submission" date="2021-01" db="EMBL/GenBank/DDBJ databases">
        <title>Whole genome shotgun sequence of Actinoplanes nipponensis NBRC 14063.</title>
        <authorList>
            <person name="Komaki H."/>
            <person name="Tamura T."/>
        </authorList>
    </citation>
    <scope>NUCLEOTIDE SEQUENCE</scope>
    <source>
        <strain evidence="2">NBRC 14063</strain>
    </source>
</reference>
<evidence type="ECO:0000256" key="1">
    <source>
        <dbReference type="SAM" id="MobiDB-lite"/>
    </source>
</evidence>
<protein>
    <submittedName>
        <fullName evidence="2">Uncharacterized protein</fullName>
    </submittedName>
</protein>
<sequence>MPIEQRDVHVADARQAMPEVDTSVPQTARTEPGAADAPEIDQYCAVGRKP</sequence>
<accession>A0A919JK40</accession>
<dbReference type="AlphaFoldDB" id="A0A919JK40"/>
<organism evidence="2 3">
    <name type="scientific">Actinoplanes nipponensis</name>
    <dbReference type="NCBI Taxonomy" id="135950"/>
    <lineage>
        <taxon>Bacteria</taxon>
        <taxon>Bacillati</taxon>
        <taxon>Actinomycetota</taxon>
        <taxon>Actinomycetes</taxon>
        <taxon>Micromonosporales</taxon>
        <taxon>Micromonosporaceae</taxon>
        <taxon>Actinoplanes</taxon>
    </lineage>
</organism>
<gene>
    <name evidence="2" type="ORF">Ani05nite_43340</name>
</gene>
<name>A0A919JK40_9ACTN</name>
<dbReference type="EMBL" id="BOMQ01000052">
    <property type="protein sequence ID" value="GIE50800.1"/>
    <property type="molecule type" value="Genomic_DNA"/>
</dbReference>
<feature type="compositionally biased region" description="Basic and acidic residues" evidence="1">
    <location>
        <begin position="1"/>
        <end position="12"/>
    </location>
</feature>
<proteinExistence type="predicted"/>
<dbReference type="RefSeq" id="WP_344933607.1">
    <property type="nucleotide sequence ID" value="NZ_BAAAYJ010000049.1"/>
</dbReference>
<comment type="caution">
    <text evidence="2">The sequence shown here is derived from an EMBL/GenBank/DDBJ whole genome shotgun (WGS) entry which is preliminary data.</text>
</comment>
<evidence type="ECO:0000313" key="2">
    <source>
        <dbReference type="EMBL" id="GIE50800.1"/>
    </source>
</evidence>